<dbReference type="AlphaFoldDB" id="A0A7T6VMT9"/>
<feature type="domain" description="DUF2846" evidence="1">
    <location>
        <begin position="30"/>
        <end position="105"/>
    </location>
</feature>
<gene>
    <name evidence="2" type="ORF">JFN94_26735</name>
</gene>
<reference evidence="2 3" key="1">
    <citation type="submission" date="2020-12" db="EMBL/GenBank/DDBJ databases">
        <title>Complete genome sequence of Burkholderia anthina BJQ0011.</title>
        <authorList>
            <person name="Xu Y."/>
        </authorList>
    </citation>
    <scope>NUCLEOTIDE SEQUENCE [LARGE SCALE GENOMIC DNA]</scope>
    <source>
        <strain evidence="2 3">BJQ0011</strain>
    </source>
</reference>
<protein>
    <submittedName>
        <fullName evidence="2">DUF2846 domain-containing protein</fullName>
    </submittedName>
</protein>
<accession>A0A7T6VMT9</accession>
<sequence>MGSMLFLTACASGPAYVDVAASIPHLNSSVGRIYFLRSASPLGAAIQPDIRLNGRVVGQSKPGGFFFVDESPGSYTVVTTTEVDRKITFDVEAGQTRYVRTSVGFGLLVGHVTPSLVPPDVAETEIRELRYTGAPLSTAIATAHASQATVATPPAASTAIVSLSSDSVLKRVTTSGKEVRLSRHATWNRRCVSGQAPDLMFIRQPEHGRIEVRDESFQLAGTASTSNSCDGATVLGKVVYYIPSPDYRGPDQVDYRISSQYRTYTRTVSIEVN</sequence>
<evidence type="ECO:0000259" key="1">
    <source>
        <dbReference type="Pfam" id="PF11008"/>
    </source>
</evidence>
<evidence type="ECO:0000313" key="2">
    <source>
        <dbReference type="EMBL" id="QQK06815.1"/>
    </source>
</evidence>
<dbReference type="InterPro" id="IPR022548">
    <property type="entry name" value="DUF2846"/>
</dbReference>
<proteinExistence type="predicted"/>
<dbReference type="KEGG" id="bann:JFN94_26735"/>
<evidence type="ECO:0000313" key="3">
    <source>
        <dbReference type="Proteomes" id="UP000596205"/>
    </source>
</evidence>
<organism evidence="2 3">
    <name type="scientific">Burkholderia anthina</name>
    <dbReference type="NCBI Taxonomy" id="179879"/>
    <lineage>
        <taxon>Bacteria</taxon>
        <taxon>Pseudomonadati</taxon>
        <taxon>Pseudomonadota</taxon>
        <taxon>Betaproteobacteria</taxon>
        <taxon>Burkholderiales</taxon>
        <taxon>Burkholderiaceae</taxon>
        <taxon>Burkholderia</taxon>
        <taxon>Burkholderia cepacia complex</taxon>
    </lineage>
</organism>
<dbReference type="Proteomes" id="UP000596205">
    <property type="component" value="Chromosome 2"/>
</dbReference>
<name>A0A7T6VMT9_9BURK</name>
<dbReference type="EMBL" id="CP066770">
    <property type="protein sequence ID" value="QQK06815.1"/>
    <property type="molecule type" value="Genomic_DNA"/>
</dbReference>
<dbReference type="Pfam" id="PF11008">
    <property type="entry name" value="DUF2846"/>
    <property type="match status" value="1"/>
</dbReference>